<dbReference type="PANTHER" id="PTHR43445">
    <property type="entry name" value="UDP-N-ACETYLMURAMATE--L-ALANINE LIGASE-RELATED"/>
    <property type="match status" value="1"/>
</dbReference>
<comment type="caution">
    <text evidence="3">The sequence shown here is derived from an EMBL/GenBank/DDBJ whole genome shotgun (WGS) entry which is preliminary data.</text>
</comment>
<name>A0ABU0CQ67_9BACI</name>
<dbReference type="SUPFAM" id="SSF53623">
    <property type="entry name" value="MurD-like peptide ligases, catalytic domain"/>
    <property type="match status" value="1"/>
</dbReference>
<protein>
    <submittedName>
        <fullName evidence="3">Poly-gamma-glutamate synthase PgsB/CapB</fullName>
    </submittedName>
</protein>
<dbReference type="EMBL" id="JAUSUQ010000004">
    <property type="protein sequence ID" value="MDQ0338519.1"/>
    <property type="molecule type" value="Genomic_DNA"/>
</dbReference>
<accession>A0ABU0CQ67</accession>
<dbReference type="InterPro" id="IPR013221">
    <property type="entry name" value="Mur_ligase_cen"/>
</dbReference>
<dbReference type="NCBIfam" id="TIGR04012">
    <property type="entry name" value="poly_gGlu_PgsB"/>
    <property type="match status" value="1"/>
</dbReference>
<sequence length="441" mass="48867">MFYILLFLAILLGLGIWEKRRHQKNLDAIPIRVNVNGVRGKSTVTRLITGILTEAGLKTVGKTTGTSARMIYWFTDEEKPIIRRLEGPNIREQKMVVAEAAELGAEALVSECMAVHPDYQITFQQDMLQANVGVIVNVLEDHMDVLGPTLDEVAQAFTATIPYDGHLVITDGPYRSYFEQVAMERNTQVIVADPSRITEDYLRQFTYVCFPDNAAIALAVAQALGIDEETAKRGMLKAHPDPGALRVLPLGDHSFFVNGFAANDAASTLNIWQRIQELGYPTADPMVIMNCRPDRVDRTEQFAADVLPHIETDILVLVGQSTGPIRRAYEEGKIPARQMLDLDGCTTEEVIEQIGDKLAGRVIYGVGNIHGTGEPLIEWFEALHQQARQAQITQDEAQSEAAVTVDSHQQEQNGHTGQAFEQTAEEKESASQEKDKVIIMS</sequence>
<feature type="compositionally biased region" description="Basic and acidic residues" evidence="1">
    <location>
        <begin position="424"/>
        <end position="441"/>
    </location>
</feature>
<dbReference type="Pfam" id="PF08245">
    <property type="entry name" value="Mur_ligase_M"/>
    <property type="match status" value="1"/>
</dbReference>
<feature type="domain" description="Mur ligase central" evidence="2">
    <location>
        <begin position="36"/>
        <end position="192"/>
    </location>
</feature>
<proteinExistence type="predicted"/>
<dbReference type="InterPro" id="IPR008337">
    <property type="entry name" value="Capsule_biosynth_CapB"/>
</dbReference>
<dbReference type="InterPro" id="IPR050061">
    <property type="entry name" value="MurCDEF_pg_biosynth"/>
</dbReference>
<dbReference type="PRINTS" id="PR01758">
    <property type="entry name" value="CAPSULEPROTB"/>
</dbReference>
<reference evidence="3 4" key="1">
    <citation type="submission" date="2023-07" db="EMBL/GenBank/DDBJ databases">
        <title>Genomic Encyclopedia of Type Strains, Phase IV (KMG-IV): sequencing the most valuable type-strain genomes for metagenomic binning, comparative biology and taxonomic classification.</title>
        <authorList>
            <person name="Goeker M."/>
        </authorList>
    </citation>
    <scope>NUCLEOTIDE SEQUENCE [LARGE SCALE GENOMIC DNA]</scope>
    <source>
        <strain evidence="3 4">DSM 17740</strain>
    </source>
</reference>
<evidence type="ECO:0000259" key="2">
    <source>
        <dbReference type="Pfam" id="PF08245"/>
    </source>
</evidence>
<feature type="compositionally biased region" description="Polar residues" evidence="1">
    <location>
        <begin position="406"/>
        <end position="421"/>
    </location>
</feature>
<dbReference type="InterPro" id="IPR036565">
    <property type="entry name" value="Mur-like_cat_sf"/>
</dbReference>
<organism evidence="3 4">
    <name type="scientific">Caldalkalibacillus uzonensis</name>
    <dbReference type="NCBI Taxonomy" id="353224"/>
    <lineage>
        <taxon>Bacteria</taxon>
        <taxon>Bacillati</taxon>
        <taxon>Bacillota</taxon>
        <taxon>Bacilli</taxon>
        <taxon>Bacillales</taxon>
        <taxon>Bacillaceae</taxon>
        <taxon>Caldalkalibacillus</taxon>
    </lineage>
</organism>
<evidence type="ECO:0000256" key="1">
    <source>
        <dbReference type="SAM" id="MobiDB-lite"/>
    </source>
</evidence>
<feature type="region of interest" description="Disordered" evidence="1">
    <location>
        <begin position="394"/>
        <end position="441"/>
    </location>
</feature>
<keyword evidence="4" id="KW-1185">Reference proteome</keyword>
<dbReference type="Proteomes" id="UP001232445">
    <property type="component" value="Unassembled WGS sequence"/>
</dbReference>
<gene>
    <name evidence="3" type="ORF">J2S00_001305</name>
</gene>
<evidence type="ECO:0000313" key="3">
    <source>
        <dbReference type="EMBL" id="MDQ0338519.1"/>
    </source>
</evidence>
<dbReference type="Gene3D" id="3.40.1190.10">
    <property type="entry name" value="Mur-like, catalytic domain"/>
    <property type="match status" value="1"/>
</dbReference>
<dbReference type="PANTHER" id="PTHR43445:SF1">
    <property type="entry name" value="PGA SYNTHASE CAPB"/>
    <property type="match status" value="1"/>
</dbReference>
<evidence type="ECO:0000313" key="4">
    <source>
        <dbReference type="Proteomes" id="UP001232445"/>
    </source>
</evidence>